<dbReference type="PROSITE" id="PS00616">
    <property type="entry name" value="HIS_ACID_PHOSPHAT_1"/>
    <property type="match status" value="1"/>
</dbReference>
<dbReference type="InterPro" id="IPR029033">
    <property type="entry name" value="His_PPase_superfam"/>
</dbReference>
<keyword evidence="9" id="KW-1185">Reference proteome</keyword>
<dbReference type="PIRSF" id="PIRSF000894">
    <property type="entry name" value="Acid_phosphatase"/>
    <property type="match status" value="1"/>
</dbReference>
<dbReference type="OrthoDB" id="6509975at2759"/>
<dbReference type="HOGENOM" id="CLU_020880_3_1_1"/>
<proteinExistence type="inferred from homology"/>
<dbReference type="CDD" id="cd07061">
    <property type="entry name" value="HP_HAP_like"/>
    <property type="match status" value="1"/>
</dbReference>
<evidence type="ECO:0000256" key="6">
    <source>
        <dbReference type="PIRSR" id="PIRSR000894-2"/>
    </source>
</evidence>
<name>A1CHC8_ASPCL</name>
<evidence type="ECO:0000256" key="7">
    <source>
        <dbReference type="SAM" id="SignalP"/>
    </source>
</evidence>
<evidence type="ECO:0000256" key="1">
    <source>
        <dbReference type="ARBA" id="ARBA00005375"/>
    </source>
</evidence>
<evidence type="ECO:0000256" key="4">
    <source>
        <dbReference type="ARBA" id="ARBA00023180"/>
    </source>
</evidence>
<organism evidence="8 9">
    <name type="scientific">Aspergillus clavatus (strain ATCC 1007 / CBS 513.65 / DSM 816 / NCTC 3887 / NRRL 1 / QM 1276 / 107)</name>
    <dbReference type="NCBI Taxonomy" id="344612"/>
    <lineage>
        <taxon>Eukaryota</taxon>
        <taxon>Fungi</taxon>
        <taxon>Dikarya</taxon>
        <taxon>Ascomycota</taxon>
        <taxon>Pezizomycotina</taxon>
        <taxon>Eurotiomycetes</taxon>
        <taxon>Eurotiomycetidae</taxon>
        <taxon>Eurotiales</taxon>
        <taxon>Aspergillaceae</taxon>
        <taxon>Aspergillus</taxon>
        <taxon>Aspergillus subgen. Fumigati</taxon>
    </lineage>
</organism>
<dbReference type="PROSITE" id="PS00778">
    <property type="entry name" value="HIS_ACID_PHOSPHAT_2"/>
    <property type="match status" value="1"/>
</dbReference>
<dbReference type="RefSeq" id="XP_001271709.1">
    <property type="nucleotide sequence ID" value="XM_001271708.1"/>
</dbReference>
<dbReference type="VEuPathDB" id="FungiDB:ACLA_047520"/>
<dbReference type="EMBL" id="DS027054">
    <property type="protein sequence ID" value="EAW10283.1"/>
    <property type="molecule type" value="Genomic_DNA"/>
</dbReference>
<evidence type="ECO:0000313" key="8">
    <source>
        <dbReference type="EMBL" id="EAW10283.1"/>
    </source>
</evidence>
<evidence type="ECO:0000256" key="5">
    <source>
        <dbReference type="PIRSR" id="PIRSR000894-1"/>
    </source>
</evidence>
<dbReference type="GO" id="GO:0003993">
    <property type="term" value="F:acid phosphatase activity"/>
    <property type="evidence" value="ECO:0007669"/>
    <property type="project" value="TreeGrafter"/>
</dbReference>
<feature type="disulfide bond" evidence="6">
    <location>
        <begin position="404"/>
        <end position="412"/>
    </location>
</feature>
<evidence type="ECO:0000256" key="3">
    <source>
        <dbReference type="ARBA" id="ARBA00022801"/>
    </source>
</evidence>
<dbReference type="PANTHER" id="PTHR20963">
    <property type="entry name" value="MULTIPLE INOSITOL POLYPHOSPHATE PHOSPHATASE-RELATED"/>
    <property type="match status" value="1"/>
</dbReference>
<feature type="signal peptide" evidence="7">
    <location>
        <begin position="1"/>
        <end position="17"/>
    </location>
</feature>
<feature type="disulfide bond" evidence="6">
    <location>
        <begin position="58"/>
        <end position="378"/>
    </location>
</feature>
<evidence type="ECO:0000313" key="9">
    <source>
        <dbReference type="Proteomes" id="UP000006701"/>
    </source>
</evidence>
<dbReference type="Pfam" id="PF00328">
    <property type="entry name" value="His_Phos_2"/>
    <property type="match status" value="1"/>
</dbReference>
<dbReference type="InterPro" id="IPR033379">
    <property type="entry name" value="Acid_Pase_AS"/>
</dbReference>
<feature type="chain" id="PRO_5002632956" description="3-phytase" evidence="7">
    <location>
        <begin position="18"/>
        <end position="460"/>
    </location>
</feature>
<accession>A1CHC8</accession>
<dbReference type="GO" id="GO:0009277">
    <property type="term" value="C:fungal-type cell wall"/>
    <property type="evidence" value="ECO:0007669"/>
    <property type="project" value="TreeGrafter"/>
</dbReference>
<dbReference type="InterPro" id="IPR016274">
    <property type="entry name" value="Histidine_acid_Pase_euk"/>
</dbReference>
<comment type="similarity">
    <text evidence="1">Belongs to the histidine acid phosphatase family.</text>
</comment>
<dbReference type="eggNOG" id="KOG1382">
    <property type="taxonomic scope" value="Eukaryota"/>
</dbReference>
<dbReference type="GO" id="GO:0016158">
    <property type="term" value="F:inositol hexakisphosphate 3-phosphatase activity"/>
    <property type="evidence" value="ECO:0007669"/>
    <property type="project" value="UniProtKB-EC"/>
</dbReference>
<dbReference type="OMA" id="RGRSDWC"/>
<dbReference type="Proteomes" id="UP000006701">
    <property type="component" value="Unassembled WGS sequence"/>
</dbReference>
<dbReference type="STRING" id="344612.A1CHC8"/>
<gene>
    <name evidence="8" type="ORF">ACLA_047520</name>
</gene>
<dbReference type="SUPFAM" id="SSF53254">
    <property type="entry name" value="Phosphoglycerate mutase-like"/>
    <property type="match status" value="1"/>
</dbReference>
<keyword evidence="6" id="KW-1015">Disulfide bond</keyword>
<keyword evidence="7" id="KW-0732">Signal</keyword>
<dbReference type="InterPro" id="IPR000560">
    <property type="entry name" value="His_Pase_clade-2"/>
</dbReference>
<dbReference type="EC" id="3.1.3.8" evidence="2"/>
<dbReference type="Gene3D" id="3.40.50.1240">
    <property type="entry name" value="Phosphoglycerate mutase-like"/>
    <property type="match status" value="1"/>
</dbReference>
<dbReference type="GeneID" id="4704212"/>
<evidence type="ECO:0000256" key="2">
    <source>
        <dbReference type="ARBA" id="ARBA00012632"/>
    </source>
</evidence>
<keyword evidence="4" id="KW-0325">Glycoprotein</keyword>
<keyword evidence="3" id="KW-0378">Hydrolase</keyword>
<dbReference type="PANTHER" id="PTHR20963:SF18">
    <property type="entry name" value="ACID PHOSPHATASE PHO11-RELATED"/>
    <property type="match status" value="1"/>
</dbReference>
<feature type="active site" description="Nucleophile" evidence="5">
    <location>
        <position position="69"/>
    </location>
</feature>
<protein>
    <recommendedName>
        <fullName evidence="2">3-phytase</fullName>
        <ecNumber evidence="2">3.1.3.8</ecNumber>
    </recommendedName>
</protein>
<sequence length="460" mass="50747">MLYSNSQLLVLIPTVAASTLLFSQQTLDGNNIFKHNGAMGPYVDRTSYGINRNPPAGCMVDQVIMIKRHGERYPLGSEGPKIEDALQKVKDAILDEPISDGDLAFVKNWTYFVSSDCYYDKETTTGPYAGIQAAYSHGVDARNRYGHLWDEETVIPLFASDTSRIVDTARMFGEGFFGAADYKTKSALNIVSESKDRGANALSRACRSRDADGQSICDAWPQTLPQLEVAAQRLNAQYSSLNLTSTDVFWLMTMASYEPSVRGYSNWTGAFTMDEWVSLGYIWDLHFYYCAGPGNEKMRSVGAVYVNATLALLNEGPSSGTLFFNFAHDTDITPIIDALGILPQQEDLPVDRVAFGSPWSSSELVPMGGHLVMERLSCNATAVSPAGPYVRLVLNEAVVAFRACQSGPGYSCPLEDYTSILSGDLPDFVSECEIPESLPQYLDLWWNYSSSFVNLQMESR</sequence>
<feature type="active site" description="Proton donor" evidence="5">
    <location>
        <position position="329"/>
    </location>
</feature>
<dbReference type="AlphaFoldDB" id="A1CHC8"/>
<dbReference type="KEGG" id="act:ACLA_047520"/>
<reference evidence="8 9" key="1">
    <citation type="journal article" date="2008" name="PLoS Genet.">
        <title>Genomic islands in the pathogenic filamentous fungus Aspergillus fumigatus.</title>
        <authorList>
            <person name="Fedorova N.D."/>
            <person name="Khaldi N."/>
            <person name="Joardar V.S."/>
            <person name="Maiti R."/>
            <person name="Amedeo P."/>
            <person name="Anderson M.J."/>
            <person name="Crabtree J."/>
            <person name="Silva J.C."/>
            <person name="Badger J.H."/>
            <person name="Albarraq A."/>
            <person name="Angiuoli S."/>
            <person name="Bussey H."/>
            <person name="Bowyer P."/>
            <person name="Cotty P.J."/>
            <person name="Dyer P.S."/>
            <person name="Egan A."/>
            <person name="Galens K."/>
            <person name="Fraser-Liggett C.M."/>
            <person name="Haas B.J."/>
            <person name="Inman J.M."/>
            <person name="Kent R."/>
            <person name="Lemieux S."/>
            <person name="Malavazi I."/>
            <person name="Orvis J."/>
            <person name="Roemer T."/>
            <person name="Ronning C.M."/>
            <person name="Sundaram J.P."/>
            <person name="Sutton G."/>
            <person name="Turner G."/>
            <person name="Venter J.C."/>
            <person name="White O.R."/>
            <person name="Whitty B.R."/>
            <person name="Youngman P."/>
            <person name="Wolfe K.H."/>
            <person name="Goldman G.H."/>
            <person name="Wortman J.R."/>
            <person name="Jiang B."/>
            <person name="Denning D.W."/>
            <person name="Nierman W.C."/>
        </authorList>
    </citation>
    <scope>NUCLEOTIDE SEQUENCE [LARGE SCALE GENOMIC DNA]</scope>
    <source>
        <strain evidence="9">ATCC 1007 / CBS 513.65 / DSM 816 / NCTC 3887 / NRRL 1</strain>
    </source>
</reference>